<evidence type="ECO:0000313" key="2">
    <source>
        <dbReference type="EMBL" id="KIH49674.1"/>
    </source>
</evidence>
<reference evidence="2 3" key="1">
    <citation type="submission" date="2013-12" db="EMBL/GenBank/DDBJ databases">
        <title>Draft genome of the parsitic nematode Ancylostoma duodenale.</title>
        <authorList>
            <person name="Mitreva M."/>
        </authorList>
    </citation>
    <scope>NUCLEOTIDE SEQUENCE [LARGE SCALE GENOMIC DNA]</scope>
    <source>
        <strain evidence="2 3">Zhejiang</strain>
    </source>
</reference>
<gene>
    <name evidence="2" type="ORF">ANCDUO_20250</name>
</gene>
<dbReference type="Proteomes" id="UP000054047">
    <property type="component" value="Unassembled WGS sequence"/>
</dbReference>
<protein>
    <submittedName>
        <fullName evidence="2">Uncharacterized protein</fullName>
    </submittedName>
</protein>
<feature type="compositionally biased region" description="Basic and acidic residues" evidence="1">
    <location>
        <begin position="13"/>
        <end position="34"/>
    </location>
</feature>
<dbReference type="EMBL" id="KN752389">
    <property type="protein sequence ID" value="KIH49674.1"/>
    <property type="molecule type" value="Genomic_DNA"/>
</dbReference>
<sequence>SSDRLRSGYLARSSERRGKAEQAKADHVEREEPRTMVSELHRQSACAMSASVCLPPIRLLWSTLNRVLLRHSGMGKKTSSFSGDRAGLVDRVRCCRLGRLLPAAEIPADLPGAQLPSQSDISGRKMLGLAI</sequence>
<feature type="non-terminal residue" evidence="2">
    <location>
        <position position="1"/>
    </location>
</feature>
<evidence type="ECO:0000313" key="3">
    <source>
        <dbReference type="Proteomes" id="UP000054047"/>
    </source>
</evidence>
<feature type="region of interest" description="Disordered" evidence="1">
    <location>
        <begin position="1"/>
        <end position="34"/>
    </location>
</feature>
<dbReference type="AlphaFoldDB" id="A0A0C2FSN7"/>
<evidence type="ECO:0000256" key="1">
    <source>
        <dbReference type="SAM" id="MobiDB-lite"/>
    </source>
</evidence>
<proteinExistence type="predicted"/>
<name>A0A0C2FSN7_9BILA</name>
<accession>A0A0C2FSN7</accession>
<organism evidence="2 3">
    <name type="scientific">Ancylostoma duodenale</name>
    <dbReference type="NCBI Taxonomy" id="51022"/>
    <lineage>
        <taxon>Eukaryota</taxon>
        <taxon>Metazoa</taxon>
        <taxon>Ecdysozoa</taxon>
        <taxon>Nematoda</taxon>
        <taxon>Chromadorea</taxon>
        <taxon>Rhabditida</taxon>
        <taxon>Rhabditina</taxon>
        <taxon>Rhabditomorpha</taxon>
        <taxon>Strongyloidea</taxon>
        <taxon>Ancylostomatidae</taxon>
        <taxon>Ancylostomatinae</taxon>
        <taxon>Ancylostoma</taxon>
    </lineage>
</organism>
<keyword evidence="3" id="KW-1185">Reference proteome</keyword>